<dbReference type="Proteomes" id="UP000037397">
    <property type="component" value="Unassembled WGS sequence"/>
</dbReference>
<gene>
    <name evidence="1" type="ORF">VV01_15305</name>
</gene>
<name>A0A0L6CP61_9MICO</name>
<keyword evidence="2" id="KW-1185">Reference proteome</keyword>
<dbReference type="EMBL" id="LAIR01000002">
    <property type="protein sequence ID" value="KNX39517.1"/>
    <property type="molecule type" value="Genomic_DNA"/>
</dbReference>
<protein>
    <submittedName>
        <fullName evidence="1">Uncharacterized protein</fullName>
    </submittedName>
</protein>
<accession>A0A0L6CP61</accession>
<dbReference type="Pfam" id="PF19950">
    <property type="entry name" value="DUF6412"/>
    <property type="match status" value="1"/>
</dbReference>
<dbReference type="STRING" id="1631356.VV01_15305"/>
<proteinExistence type="predicted"/>
<dbReference type="InterPro" id="IPR045635">
    <property type="entry name" value="DUF6412"/>
</dbReference>
<evidence type="ECO:0000313" key="2">
    <source>
        <dbReference type="Proteomes" id="UP000037397"/>
    </source>
</evidence>
<reference evidence="2" key="1">
    <citation type="submission" date="2015-03" db="EMBL/GenBank/DDBJ databases">
        <title>Luteipulveratus halotolerans sp. nov., a novel actinobacterium (Dermacoccaceae) from Sarawak, Malaysia.</title>
        <authorList>
            <person name="Juboi H."/>
            <person name="Basik A."/>
            <person name="Shamsul S.S."/>
            <person name="Arnold P."/>
            <person name="Schmitt E.K."/>
            <person name="Sanglier J.-J."/>
            <person name="Yeo T."/>
        </authorList>
    </citation>
    <scope>NUCLEOTIDE SEQUENCE [LARGE SCALE GENOMIC DNA]</scope>
    <source>
        <strain evidence="2">C296001</strain>
    </source>
</reference>
<comment type="caution">
    <text evidence="1">The sequence shown here is derived from an EMBL/GenBank/DDBJ whole genome shotgun (WGS) entry which is preliminary data.</text>
</comment>
<sequence>MSELDTALAVVLLLPVAHVVLGTSVAAAVSVLIAVVAAVALAVRPTVCRSVVVDRRRRAWRSLLVALRRPDLPGRRRPRAPGHSPAGA</sequence>
<organism evidence="1 2">
    <name type="scientific">Luteipulveratus halotolerans</name>
    <dbReference type="NCBI Taxonomy" id="1631356"/>
    <lineage>
        <taxon>Bacteria</taxon>
        <taxon>Bacillati</taxon>
        <taxon>Actinomycetota</taxon>
        <taxon>Actinomycetes</taxon>
        <taxon>Micrococcales</taxon>
        <taxon>Dermacoccaceae</taxon>
        <taxon>Luteipulveratus</taxon>
    </lineage>
</organism>
<evidence type="ECO:0000313" key="1">
    <source>
        <dbReference type="EMBL" id="KNX39517.1"/>
    </source>
</evidence>
<dbReference type="AlphaFoldDB" id="A0A0L6CP61"/>